<dbReference type="PANTHER" id="PTHR44329">
    <property type="entry name" value="SERINE/THREONINE-PROTEIN KINASE TNNI3K-RELATED"/>
    <property type="match status" value="1"/>
</dbReference>
<dbReference type="Proteomes" id="UP000001542">
    <property type="component" value="Unassembled WGS sequence"/>
</dbReference>
<gene>
    <name evidence="6" type="ORF">TVAG_375610</name>
</gene>
<evidence type="ECO:0000256" key="4">
    <source>
        <dbReference type="PROSITE-ProRule" id="PRU10141"/>
    </source>
</evidence>
<accession>A2FY37</accession>
<dbReference type="PANTHER" id="PTHR44329:SF214">
    <property type="entry name" value="PROTEIN KINASE DOMAIN-CONTAINING PROTEIN"/>
    <property type="match status" value="1"/>
</dbReference>
<keyword evidence="3 4" id="KW-0067">ATP-binding</keyword>
<dbReference type="InterPro" id="IPR017441">
    <property type="entry name" value="Protein_kinase_ATP_BS"/>
</dbReference>
<keyword evidence="2 4" id="KW-0547">Nucleotide-binding</keyword>
<dbReference type="InterPro" id="IPR008271">
    <property type="entry name" value="Ser/Thr_kinase_AS"/>
</dbReference>
<dbReference type="STRING" id="5722.A2FY37"/>
<evidence type="ECO:0000313" key="7">
    <source>
        <dbReference type="Proteomes" id="UP000001542"/>
    </source>
</evidence>
<dbReference type="GO" id="GO:0007165">
    <property type="term" value="P:signal transduction"/>
    <property type="evidence" value="ECO:0000318"/>
    <property type="project" value="GO_Central"/>
</dbReference>
<evidence type="ECO:0000313" key="6">
    <source>
        <dbReference type="EMBL" id="EAX90170.1"/>
    </source>
</evidence>
<dbReference type="InterPro" id="IPR051681">
    <property type="entry name" value="Ser/Thr_Kinases-Pseudokinases"/>
</dbReference>
<dbReference type="GO" id="GO:0004674">
    <property type="term" value="F:protein serine/threonine kinase activity"/>
    <property type="evidence" value="ECO:0007669"/>
    <property type="project" value="UniProtKB-KW"/>
</dbReference>
<dbReference type="Gene3D" id="1.10.510.10">
    <property type="entry name" value="Transferase(Phosphotransferase) domain 1"/>
    <property type="match status" value="1"/>
</dbReference>
<dbReference type="SMR" id="A2FY37"/>
<proteinExistence type="predicted"/>
<sequence length="788" mass="90043">MTPRTSAQHKVRKAMRALRVLSDQTAVHRKKFEFVLNQLDKFANWYDEQPENDVIAREEMRSIKKMIGCFSDFKNLLALYIIQTWTVPTLENPANFVYEQIKTLINTLRDAIDPLNHEISLNFDPESSELQLYHVYDLRAICASFAAFLQSETEDTDLINQIQNRFTDITESLALLDHTKDEGSRMFSPIPINYQQWRVFIDDFEIEEEIGHGLSAVVYKGTYKKTGEKVALKRFKFVNLNGSNLQLFQREVAVLAVLNKISHPCLIRFIGATDVPPYTIITEFMPNKSLFDDCRKNHKMSATQYTIAAYDIARGMQYLHACQIVHRDLKSLNILLDNNYKIRICDFGFAKSFNDDDTFKAQTVGTTQWMAPEILVSSHKFTSKIDVYAYGILLVELLTKKRPYPGMDDKKELAHKIVEEGLRPKLKKNTPPLLKDLITQCWDANPDVRPTFDEIVQRFENLEIYFPGTDIQAVKSYIMENRTVAEKLYAEWNSAMKNVKFNHLPLEQLAMQFYNKTLPPELVGDLWAILFETGIQHDQKYIIKLLKFFAGTSKLKESAAYLRNLPTNSVPEEVLIPYIEEIPTGSLDSDTNIIIAACKNGLASMAVIYSNSDQNLLLSLEVLASTKYNPKLAIAIADKCVKALSSDNKSLKIAAIRWLLGLKSAKRLSDEIILDLIKSDDESQRMLGYLAASESPRKIVLPELLKKIPDKDAEFACLAACYNSDLALEILNQVPFIDDLQFCAKILAISYQFMSVRKLAMNLAIDPKFKESSQDTFDLLSKVFHIKK</sequence>
<evidence type="ECO:0000256" key="2">
    <source>
        <dbReference type="ARBA" id="ARBA00022741"/>
    </source>
</evidence>
<keyword evidence="6" id="KW-0418">Kinase</keyword>
<dbReference type="InterPro" id="IPR000719">
    <property type="entry name" value="Prot_kinase_dom"/>
</dbReference>
<name>A2FY37_TRIV3</name>
<dbReference type="PROSITE" id="PS00107">
    <property type="entry name" value="PROTEIN_KINASE_ATP"/>
    <property type="match status" value="1"/>
</dbReference>
<dbReference type="RefSeq" id="XP_001303100.1">
    <property type="nucleotide sequence ID" value="XM_001303099.1"/>
</dbReference>
<dbReference type="GO" id="GO:0005737">
    <property type="term" value="C:cytoplasm"/>
    <property type="evidence" value="ECO:0000318"/>
    <property type="project" value="GO_Central"/>
</dbReference>
<dbReference type="PRINTS" id="PR00109">
    <property type="entry name" value="TYRKINASE"/>
</dbReference>
<evidence type="ECO:0000259" key="5">
    <source>
        <dbReference type="PROSITE" id="PS50011"/>
    </source>
</evidence>
<dbReference type="GO" id="GO:0004672">
    <property type="term" value="F:protein kinase activity"/>
    <property type="evidence" value="ECO:0000318"/>
    <property type="project" value="GO_Central"/>
</dbReference>
<dbReference type="AlphaFoldDB" id="A2FY37"/>
<keyword evidence="7" id="KW-1185">Reference proteome</keyword>
<dbReference type="OrthoDB" id="10261027at2759"/>
<reference evidence="6" key="2">
    <citation type="journal article" date="2007" name="Science">
        <title>Draft genome sequence of the sexually transmitted pathogen Trichomonas vaginalis.</title>
        <authorList>
            <person name="Carlton J.M."/>
            <person name="Hirt R.P."/>
            <person name="Silva J.C."/>
            <person name="Delcher A.L."/>
            <person name="Schatz M."/>
            <person name="Zhao Q."/>
            <person name="Wortman J.R."/>
            <person name="Bidwell S.L."/>
            <person name="Alsmark U.C.M."/>
            <person name="Besteiro S."/>
            <person name="Sicheritz-Ponten T."/>
            <person name="Noel C.J."/>
            <person name="Dacks J.B."/>
            <person name="Foster P.G."/>
            <person name="Simillion C."/>
            <person name="Van de Peer Y."/>
            <person name="Miranda-Saavedra D."/>
            <person name="Barton G.J."/>
            <person name="Westrop G.D."/>
            <person name="Mueller S."/>
            <person name="Dessi D."/>
            <person name="Fiori P.L."/>
            <person name="Ren Q."/>
            <person name="Paulsen I."/>
            <person name="Zhang H."/>
            <person name="Bastida-Corcuera F.D."/>
            <person name="Simoes-Barbosa A."/>
            <person name="Brown M.T."/>
            <person name="Hayes R.D."/>
            <person name="Mukherjee M."/>
            <person name="Okumura C.Y."/>
            <person name="Schneider R."/>
            <person name="Smith A.J."/>
            <person name="Vanacova S."/>
            <person name="Villalvazo M."/>
            <person name="Haas B.J."/>
            <person name="Pertea M."/>
            <person name="Feldblyum T.V."/>
            <person name="Utterback T.R."/>
            <person name="Shu C.L."/>
            <person name="Osoegawa K."/>
            <person name="de Jong P.J."/>
            <person name="Hrdy I."/>
            <person name="Horvathova L."/>
            <person name="Zubacova Z."/>
            <person name="Dolezal P."/>
            <person name="Malik S.B."/>
            <person name="Logsdon J.M. Jr."/>
            <person name="Henze K."/>
            <person name="Gupta A."/>
            <person name="Wang C.C."/>
            <person name="Dunne R.L."/>
            <person name="Upcroft J.A."/>
            <person name="Upcroft P."/>
            <person name="White O."/>
            <person name="Salzberg S.L."/>
            <person name="Tang P."/>
            <person name="Chiu C.-H."/>
            <person name="Lee Y.-S."/>
            <person name="Embley T.M."/>
            <person name="Coombs G.H."/>
            <person name="Mottram J.C."/>
            <person name="Tachezy J."/>
            <person name="Fraser-Liggett C.M."/>
            <person name="Johnson P.J."/>
        </authorList>
    </citation>
    <scope>NUCLEOTIDE SEQUENCE [LARGE SCALE GENOMIC DNA]</scope>
    <source>
        <strain evidence="6">G3</strain>
    </source>
</reference>
<dbReference type="PROSITE" id="PS50011">
    <property type="entry name" value="PROTEIN_KINASE_DOM"/>
    <property type="match status" value="1"/>
</dbReference>
<dbReference type="CDD" id="cd13999">
    <property type="entry name" value="STKc_MAP3K-like"/>
    <property type="match status" value="1"/>
</dbReference>
<dbReference type="EMBL" id="DS114130">
    <property type="protein sequence ID" value="EAX90170.1"/>
    <property type="molecule type" value="Genomic_DNA"/>
</dbReference>
<keyword evidence="6" id="KW-0808">Transferase</keyword>
<dbReference type="Pfam" id="PF00069">
    <property type="entry name" value="Pkinase"/>
    <property type="match status" value="1"/>
</dbReference>
<dbReference type="GO" id="GO:0005524">
    <property type="term" value="F:ATP binding"/>
    <property type="evidence" value="ECO:0007669"/>
    <property type="project" value="UniProtKB-UniRule"/>
</dbReference>
<dbReference type="VEuPathDB" id="TrichDB:TVAG_375610"/>
<dbReference type="InterPro" id="IPR001245">
    <property type="entry name" value="Ser-Thr/Tyr_kinase_cat_dom"/>
</dbReference>
<evidence type="ECO:0000256" key="3">
    <source>
        <dbReference type="ARBA" id="ARBA00022840"/>
    </source>
</evidence>
<feature type="domain" description="Protein kinase" evidence="5">
    <location>
        <begin position="204"/>
        <end position="466"/>
    </location>
</feature>
<dbReference type="SUPFAM" id="SSF56112">
    <property type="entry name" value="Protein kinase-like (PK-like)"/>
    <property type="match status" value="1"/>
</dbReference>
<feature type="binding site" evidence="4">
    <location>
        <position position="233"/>
    </location>
    <ligand>
        <name>ATP</name>
        <dbReference type="ChEBI" id="CHEBI:30616"/>
    </ligand>
</feature>
<dbReference type="SMART" id="SM00220">
    <property type="entry name" value="S_TKc"/>
    <property type="match status" value="1"/>
</dbReference>
<dbReference type="eggNOG" id="KOG0192">
    <property type="taxonomic scope" value="Eukaryota"/>
</dbReference>
<dbReference type="Gene3D" id="3.30.200.20">
    <property type="entry name" value="Phosphorylase Kinase, domain 1"/>
    <property type="match status" value="1"/>
</dbReference>
<keyword evidence="1" id="KW-0723">Serine/threonine-protein kinase</keyword>
<organism evidence="6 7">
    <name type="scientific">Trichomonas vaginalis (strain ATCC PRA-98 / G3)</name>
    <dbReference type="NCBI Taxonomy" id="412133"/>
    <lineage>
        <taxon>Eukaryota</taxon>
        <taxon>Metamonada</taxon>
        <taxon>Parabasalia</taxon>
        <taxon>Trichomonadida</taxon>
        <taxon>Trichomonadidae</taxon>
        <taxon>Trichomonas</taxon>
    </lineage>
</organism>
<dbReference type="KEGG" id="tva:4747851"/>
<dbReference type="PROSITE" id="PS00108">
    <property type="entry name" value="PROTEIN_KINASE_ST"/>
    <property type="match status" value="1"/>
</dbReference>
<dbReference type="InterPro" id="IPR011009">
    <property type="entry name" value="Kinase-like_dom_sf"/>
</dbReference>
<dbReference type="VEuPathDB" id="TrichDB:TVAGG3_0645760"/>
<protein>
    <submittedName>
        <fullName evidence="6">TKL family protein kinase</fullName>
    </submittedName>
</protein>
<evidence type="ECO:0000256" key="1">
    <source>
        <dbReference type="ARBA" id="ARBA00022527"/>
    </source>
</evidence>
<dbReference type="InParanoid" id="A2FY37"/>
<reference evidence="6" key="1">
    <citation type="submission" date="2006-10" db="EMBL/GenBank/DDBJ databases">
        <authorList>
            <person name="Amadeo P."/>
            <person name="Zhao Q."/>
            <person name="Wortman J."/>
            <person name="Fraser-Liggett C."/>
            <person name="Carlton J."/>
        </authorList>
    </citation>
    <scope>NUCLEOTIDE SEQUENCE</scope>
    <source>
        <strain evidence="6">G3</strain>
    </source>
</reference>